<evidence type="ECO:0000313" key="1">
    <source>
        <dbReference type="EMBL" id="MCX7579672.1"/>
    </source>
</evidence>
<sequence length="68" mass="8078">MTASNNSSHPQQWAMWLKRSEAHKYISVADNTFIKRYVKTGKVKGYPTEHGTRYNRDEIDEAVRHYYD</sequence>
<accession>A0A9X3EAU4</accession>
<dbReference type="AlphaFoldDB" id="A0A9X3EAU4"/>
<dbReference type="RefSeq" id="WP_114666886.1">
    <property type="nucleotide sequence ID" value="NZ_BMBR01000002.1"/>
</dbReference>
<protein>
    <submittedName>
        <fullName evidence="1">Uncharacterized protein</fullName>
    </submittedName>
</protein>
<reference evidence="2 4" key="2">
    <citation type="submission" date="2023-06" db="EMBL/GenBank/DDBJ databases">
        <title>Draft Genome Sequences of lactic acid bacteria strains isolated from fermented milk products.</title>
        <authorList>
            <person name="Elcheninov A.G."/>
            <person name="Klyukina A."/>
            <person name="Zayulina K.S."/>
            <person name="Gavirova L.A."/>
            <person name="Shcherbakova P.A."/>
            <person name="Shestakov A.I."/>
            <person name="Kublanov I.V."/>
            <person name="Kochetkova T.V."/>
        </authorList>
    </citation>
    <scope>NUCLEOTIDE SEQUENCE [LARGE SCALE GENOMIC DNA]</scope>
    <source>
        <strain evidence="2 4">TOM.81</strain>
    </source>
</reference>
<evidence type="ECO:0000313" key="3">
    <source>
        <dbReference type="Proteomes" id="UP001080333"/>
    </source>
</evidence>
<comment type="caution">
    <text evidence="1">The sequence shown here is derived from an EMBL/GenBank/DDBJ whole genome shotgun (WGS) entry which is preliminary data.</text>
</comment>
<proteinExistence type="predicted"/>
<organism evidence="1 3">
    <name type="scientific">Leuconostoc falkenbergense</name>
    <dbReference type="NCBI Taxonomy" id="2766470"/>
    <lineage>
        <taxon>Bacteria</taxon>
        <taxon>Bacillati</taxon>
        <taxon>Bacillota</taxon>
        <taxon>Bacilli</taxon>
        <taxon>Lactobacillales</taxon>
        <taxon>Lactobacillaceae</taxon>
        <taxon>Leuconostoc</taxon>
    </lineage>
</organism>
<gene>
    <name evidence="1" type="ORF">D0502_09795</name>
    <name evidence="2" type="ORF">QUE93_01405</name>
</gene>
<dbReference type="EMBL" id="JAUCAQ010000002">
    <property type="protein sequence ID" value="MDM7645684.1"/>
    <property type="molecule type" value="Genomic_DNA"/>
</dbReference>
<name>A0A9X3EAU4_9LACO</name>
<dbReference type="EMBL" id="QVOQ01000022">
    <property type="protein sequence ID" value="MCX7579672.1"/>
    <property type="molecule type" value="Genomic_DNA"/>
</dbReference>
<dbReference type="Proteomes" id="UP001080333">
    <property type="component" value="Unassembled WGS sequence"/>
</dbReference>
<dbReference type="Proteomes" id="UP001242903">
    <property type="component" value="Unassembled WGS sequence"/>
</dbReference>
<dbReference type="GeneID" id="97231113"/>
<keyword evidence="4" id="KW-1185">Reference proteome</keyword>
<reference evidence="1" key="1">
    <citation type="submission" date="2018-08" db="EMBL/GenBank/DDBJ databases">
        <title>Draft genome sequences of Leuconostoc spp. and Weissella spp. with biocontrol potential.</title>
        <authorList>
            <person name="Lo R."/>
            <person name="Ho V.T.T."/>
            <person name="Turner M.S."/>
        </authorList>
    </citation>
    <scope>NUCLEOTIDE SEQUENCE</scope>
    <source>
        <strain evidence="1">156</strain>
    </source>
</reference>
<evidence type="ECO:0000313" key="2">
    <source>
        <dbReference type="EMBL" id="MDM7645684.1"/>
    </source>
</evidence>
<evidence type="ECO:0000313" key="4">
    <source>
        <dbReference type="Proteomes" id="UP001242903"/>
    </source>
</evidence>